<evidence type="ECO:0000256" key="2">
    <source>
        <dbReference type="SAM" id="SignalP"/>
    </source>
</evidence>
<reference evidence="3 4" key="1">
    <citation type="submission" date="2020-07" db="EMBL/GenBank/DDBJ databases">
        <title>Sequencing the genomes of 1000 actinobacteria strains.</title>
        <authorList>
            <person name="Klenk H.-P."/>
        </authorList>
    </citation>
    <scope>NUCLEOTIDE SEQUENCE [LARGE SCALE GENOMIC DNA]</scope>
    <source>
        <strain evidence="3 4">DSM 42178</strain>
    </source>
</reference>
<evidence type="ECO:0000313" key="3">
    <source>
        <dbReference type="EMBL" id="NYI04528.1"/>
    </source>
</evidence>
<name>A0A853A263_9ACTN</name>
<feature type="chain" id="PRO_5033043045" description="DUF4352 domain-containing protein" evidence="2">
    <location>
        <begin position="25"/>
        <end position="225"/>
    </location>
</feature>
<dbReference type="Proteomes" id="UP000567795">
    <property type="component" value="Unassembled WGS sequence"/>
</dbReference>
<evidence type="ECO:0008006" key="5">
    <source>
        <dbReference type="Google" id="ProtNLM"/>
    </source>
</evidence>
<dbReference type="PROSITE" id="PS51257">
    <property type="entry name" value="PROKAR_LIPOPROTEIN"/>
    <property type="match status" value="1"/>
</dbReference>
<feature type="region of interest" description="Disordered" evidence="1">
    <location>
        <begin position="27"/>
        <end position="47"/>
    </location>
</feature>
<proteinExistence type="predicted"/>
<dbReference type="EMBL" id="JACBZD010000001">
    <property type="protein sequence ID" value="NYI04528.1"/>
    <property type="molecule type" value="Genomic_DNA"/>
</dbReference>
<dbReference type="RefSeq" id="WP_179813406.1">
    <property type="nucleotide sequence ID" value="NZ_JACBZD010000001.1"/>
</dbReference>
<dbReference type="AlphaFoldDB" id="A0A853A263"/>
<feature type="compositionally biased region" description="Basic and acidic residues" evidence="1">
    <location>
        <begin position="210"/>
        <end position="225"/>
    </location>
</feature>
<evidence type="ECO:0000256" key="1">
    <source>
        <dbReference type="SAM" id="MobiDB-lite"/>
    </source>
</evidence>
<comment type="caution">
    <text evidence="3">The sequence shown here is derived from an EMBL/GenBank/DDBJ whole genome shotgun (WGS) entry which is preliminary data.</text>
</comment>
<organism evidence="3 4">
    <name type="scientific">Allostreptomyces psammosilenae</name>
    <dbReference type="NCBI Taxonomy" id="1892865"/>
    <lineage>
        <taxon>Bacteria</taxon>
        <taxon>Bacillati</taxon>
        <taxon>Actinomycetota</taxon>
        <taxon>Actinomycetes</taxon>
        <taxon>Kitasatosporales</taxon>
        <taxon>Streptomycetaceae</taxon>
        <taxon>Allostreptomyces</taxon>
    </lineage>
</organism>
<accession>A0A853A263</accession>
<protein>
    <recommendedName>
        <fullName evidence="5">DUF4352 domain-containing protein</fullName>
    </recommendedName>
</protein>
<feature type="compositionally biased region" description="Low complexity" evidence="1">
    <location>
        <begin position="27"/>
        <end position="41"/>
    </location>
</feature>
<keyword evidence="2" id="KW-0732">Signal</keyword>
<gene>
    <name evidence="3" type="ORF">FHU37_001471</name>
</gene>
<keyword evidence="4" id="KW-1185">Reference proteome</keyword>
<feature type="signal peptide" evidence="2">
    <location>
        <begin position="1"/>
        <end position="24"/>
    </location>
</feature>
<feature type="region of interest" description="Disordered" evidence="1">
    <location>
        <begin position="200"/>
        <end position="225"/>
    </location>
</feature>
<sequence length="225" mass="22685">MRRTVIGVVLAASLLAGCGGDAEAPAVPDAPAAPSPGVSGATTADSAPVPIGGTFVWPEGFEATATVVGELRPVGEEDGAEGDDGSDIAGGTVDAGLLAAARERLDEPSTPLGLRVELTNTGDVPRDLGQVRLDWVGVQVGGMSEPITDDGALTGELPPGESVTGLSAWLVPETVSAGYQVVVWLEDGYQGLAGKFAGSADLPQAPAEEPDGHQHEHGDHSAHQE</sequence>
<evidence type="ECO:0000313" key="4">
    <source>
        <dbReference type="Proteomes" id="UP000567795"/>
    </source>
</evidence>